<dbReference type="Proteomes" id="UP001596208">
    <property type="component" value="Unassembled WGS sequence"/>
</dbReference>
<dbReference type="EMBL" id="JBHSKI010000006">
    <property type="protein sequence ID" value="MFC5172089.1"/>
    <property type="molecule type" value="Genomic_DNA"/>
</dbReference>
<evidence type="ECO:0000313" key="2">
    <source>
        <dbReference type="Proteomes" id="UP001596208"/>
    </source>
</evidence>
<proteinExistence type="predicted"/>
<protein>
    <submittedName>
        <fullName evidence="1">Uncharacterized protein</fullName>
    </submittedName>
</protein>
<keyword evidence="2" id="KW-1185">Reference proteome</keyword>
<name>A0ABW0B4B9_9ACTN</name>
<reference evidence="2" key="1">
    <citation type="journal article" date="2019" name="Int. J. Syst. Evol. Microbiol.">
        <title>The Global Catalogue of Microorganisms (GCM) 10K type strain sequencing project: providing services to taxonomists for standard genome sequencing and annotation.</title>
        <authorList>
            <consortium name="The Broad Institute Genomics Platform"/>
            <consortium name="The Broad Institute Genome Sequencing Center for Infectious Disease"/>
            <person name="Wu L."/>
            <person name="Ma J."/>
        </authorList>
    </citation>
    <scope>NUCLEOTIDE SEQUENCE [LARGE SCALE GENOMIC DNA]</scope>
    <source>
        <strain evidence="2">CGMCC 4.1721</strain>
    </source>
</reference>
<gene>
    <name evidence="1" type="ORF">ACFPRK_15965</name>
</gene>
<dbReference type="RefSeq" id="WP_167359463.1">
    <property type="nucleotide sequence ID" value="NZ_JBHSKI010000006.1"/>
</dbReference>
<sequence length="51" mass="5991">MAITAIVSTFVPAYHPNQVESLSRVRNALFMPARPHISRMRAERRTWLVRR</sequence>
<evidence type="ECO:0000313" key="1">
    <source>
        <dbReference type="EMBL" id="MFC5172089.1"/>
    </source>
</evidence>
<accession>A0ABW0B4B9</accession>
<comment type="caution">
    <text evidence="1">The sequence shown here is derived from an EMBL/GenBank/DDBJ whole genome shotgun (WGS) entry which is preliminary data.</text>
</comment>
<organism evidence="1 2">
    <name type="scientific">Streptomyces mutomycini</name>
    <dbReference type="NCBI Taxonomy" id="284036"/>
    <lineage>
        <taxon>Bacteria</taxon>
        <taxon>Bacillati</taxon>
        <taxon>Actinomycetota</taxon>
        <taxon>Actinomycetes</taxon>
        <taxon>Kitasatosporales</taxon>
        <taxon>Streptomycetaceae</taxon>
        <taxon>Streptomyces</taxon>
    </lineage>
</organism>